<evidence type="ECO:0000313" key="2">
    <source>
        <dbReference type="EMBL" id="MBW0462454.1"/>
    </source>
</evidence>
<accession>A0A9Q3BBX1</accession>
<organism evidence="2 3">
    <name type="scientific">Austropuccinia psidii MF-1</name>
    <dbReference type="NCBI Taxonomy" id="1389203"/>
    <lineage>
        <taxon>Eukaryota</taxon>
        <taxon>Fungi</taxon>
        <taxon>Dikarya</taxon>
        <taxon>Basidiomycota</taxon>
        <taxon>Pucciniomycotina</taxon>
        <taxon>Pucciniomycetes</taxon>
        <taxon>Pucciniales</taxon>
        <taxon>Sphaerophragmiaceae</taxon>
        <taxon>Austropuccinia</taxon>
    </lineage>
</organism>
<gene>
    <name evidence="2" type="ORF">O181_002169</name>
</gene>
<evidence type="ECO:0000313" key="3">
    <source>
        <dbReference type="Proteomes" id="UP000765509"/>
    </source>
</evidence>
<reference evidence="2" key="1">
    <citation type="submission" date="2021-03" db="EMBL/GenBank/DDBJ databases">
        <title>Draft genome sequence of rust myrtle Austropuccinia psidii MF-1, a brazilian biotype.</title>
        <authorList>
            <person name="Quecine M.C."/>
            <person name="Pachon D.M.R."/>
            <person name="Bonatelli M.L."/>
            <person name="Correr F.H."/>
            <person name="Franceschini L.M."/>
            <person name="Leite T.F."/>
            <person name="Margarido G.R.A."/>
            <person name="Almeida C.A."/>
            <person name="Ferrarezi J.A."/>
            <person name="Labate C.A."/>
        </authorList>
    </citation>
    <scope>NUCLEOTIDE SEQUENCE</scope>
    <source>
        <strain evidence="2">MF-1</strain>
    </source>
</reference>
<proteinExistence type="predicted"/>
<evidence type="ECO:0000256" key="1">
    <source>
        <dbReference type="SAM" id="MobiDB-lite"/>
    </source>
</evidence>
<dbReference type="EMBL" id="AVOT02000353">
    <property type="protein sequence ID" value="MBW0462454.1"/>
    <property type="molecule type" value="Genomic_DNA"/>
</dbReference>
<comment type="caution">
    <text evidence="2">The sequence shown here is derived from an EMBL/GenBank/DDBJ whole genome shotgun (WGS) entry which is preliminary data.</text>
</comment>
<dbReference type="Proteomes" id="UP000765509">
    <property type="component" value="Unassembled WGS sequence"/>
</dbReference>
<name>A0A9Q3BBX1_9BASI</name>
<dbReference type="AlphaFoldDB" id="A0A9Q3BBX1"/>
<sequence>MDATASHKMRLGLLVDDSLEEGKVEINGVKQEKGTLSSEAEDSKDGWQSDEQECASKRRGSEESNSNFEDLDKPKSPEDEAGTLKQVRQWDAKYADESAATQDTSRR</sequence>
<feature type="region of interest" description="Disordered" evidence="1">
    <location>
        <begin position="26"/>
        <end position="107"/>
    </location>
</feature>
<keyword evidence="3" id="KW-1185">Reference proteome</keyword>
<protein>
    <submittedName>
        <fullName evidence="2">Uncharacterized protein</fullName>
    </submittedName>
</protein>